<name>E6MK01_9FIRM</name>
<comment type="caution">
    <text evidence="13">The sequence shown here is derived from an EMBL/GenBank/DDBJ whole genome shotgun (WGS) entry which is preliminary data.</text>
</comment>
<comment type="subcellular location">
    <subcellularLocation>
        <location evidence="1 10">Cytoplasm</location>
    </subcellularLocation>
</comment>
<evidence type="ECO:0000256" key="1">
    <source>
        <dbReference type="ARBA" id="ARBA00004496"/>
    </source>
</evidence>
<dbReference type="PANTHER" id="PTHR21237">
    <property type="entry name" value="GRPE PROTEIN"/>
    <property type="match status" value="1"/>
</dbReference>
<evidence type="ECO:0000256" key="5">
    <source>
        <dbReference type="ARBA" id="ARBA00023016"/>
    </source>
</evidence>
<gene>
    <name evidence="10 13" type="primary">grpE</name>
    <name evidence="13" type="ORF">HMP0721_2336</name>
</gene>
<evidence type="ECO:0000256" key="7">
    <source>
        <dbReference type="ARBA" id="ARBA00053401"/>
    </source>
</evidence>
<keyword evidence="14" id="KW-1185">Reference proteome</keyword>
<dbReference type="Gene3D" id="3.90.20.20">
    <property type="match status" value="1"/>
</dbReference>
<comment type="function">
    <text evidence="7 10">Participates actively in the response to hyperosmotic and heat shock by preventing the aggregation of stress-denatured proteins, in association with DnaK and GrpE. It is the nucleotide exchange factor for DnaK and may function as a thermosensor. Unfolded proteins bind initially to DnaJ; upon interaction with the DnaJ-bound protein, DnaK hydrolyzes its bound ATP, resulting in the formation of a stable complex. GrpE releases ADP from DnaK; ATP binding to DnaK triggers the release of the substrate protein, thus completing the reaction cycle. Several rounds of ATP-dependent interactions between DnaJ, DnaK and GrpE are required for fully efficient folding.</text>
</comment>
<dbReference type="Pfam" id="PF01025">
    <property type="entry name" value="GrpE"/>
    <property type="match status" value="1"/>
</dbReference>
<dbReference type="GO" id="GO:0005737">
    <property type="term" value="C:cytoplasm"/>
    <property type="evidence" value="ECO:0007669"/>
    <property type="project" value="UniProtKB-SubCell"/>
</dbReference>
<reference evidence="13 14" key="1">
    <citation type="submission" date="2010-12" db="EMBL/GenBank/DDBJ databases">
        <authorList>
            <person name="Muzny D."/>
            <person name="Qin X."/>
            <person name="Deng J."/>
            <person name="Jiang H."/>
            <person name="Liu Y."/>
            <person name="Qu J."/>
            <person name="Song X.-Z."/>
            <person name="Zhang L."/>
            <person name="Thornton R."/>
            <person name="Coyle M."/>
            <person name="Francisco L."/>
            <person name="Jackson L."/>
            <person name="Javaid M."/>
            <person name="Korchina V."/>
            <person name="Kovar C."/>
            <person name="Mata R."/>
            <person name="Mathew T."/>
            <person name="Ngo R."/>
            <person name="Nguyen L."/>
            <person name="Nguyen N."/>
            <person name="Okwuonu G."/>
            <person name="Ongeri F."/>
            <person name="Pham C."/>
            <person name="Simmons D."/>
            <person name="Wilczek-Boney K."/>
            <person name="Hale W."/>
            <person name="Jakkamsetti A."/>
            <person name="Pham P."/>
            <person name="Ruth R."/>
            <person name="San Lucas F."/>
            <person name="Warren J."/>
            <person name="Zhang J."/>
            <person name="Zhao Z."/>
            <person name="Zhou C."/>
            <person name="Zhu D."/>
            <person name="Lee S."/>
            <person name="Bess C."/>
            <person name="Blankenburg K."/>
            <person name="Forbes L."/>
            <person name="Fu Q."/>
            <person name="Gubbala S."/>
            <person name="Hirani K."/>
            <person name="Jayaseelan J.C."/>
            <person name="Lara F."/>
            <person name="Munidasa M."/>
            <person name="Palculict T."/>
            <person name="Patil S."/>
            <person name="Pu L.-L."/>
            <person name="Saada N."/>
            <person name="Tang L."/>
            <person name="Weissenberger G."/>
            <person name="Zhu Y."/>
            <person name="Hemphill L."/>
            <person name="Shang Y."/>
            <person name="Youmans B."/>
            <person name="Ayvaz T."/>
            <person name="Ross M."/>
            <person name="Santibanez J."/>
            <person name="Aqrawi P."/>
            <person name="Gross S."/>
            <person name="Joshi V."/>
            <person name="Fowler G."/>
            <person name="Nazareth L."/>
            <person name="Reid J."/>
            <person name="Worley K."/>
            <person name="Petrosino J."/>
            <person name="Highlander S."/>
            <person name="Gibbs R."/>
        </authorList>
    </citation>
    <scope>NUCLEOTIDE SEQUENCE [LARGE SCALE GENOMIC DNA]</scope>
    <source>
        <strain evidence="13 14">ATCC 23263</strain>
    </source>
</reference>
<dbReference type="SUPFAM" id="SSF58014">
    <property type="entry name" value="Coiled-coil domain of nucleotide exchange factor GrpE"/>
    <property type="match status" value="1"/>
</dbReference>
<evidence type="ECO:0000256" key="8">
    <source>
        <dbReference type="ARBA" id="ARBA00072274"/>
    </source>
</evidence>
<dbReference type="Proteomes" id="UP000004754">
    <property type="component" value="Unassembled WGS sequence"/>
</dbReference>
<dbReference type="InterPro" id="IPR013805">
    <property type="entry name" value="GrpE_CC"/>
</dbReference>
<dbReference type="PRINTS" id="PR00773">
    <property type="entry name" value="GRPEPROTEIN"/>
</dbReference>
<evidence type="ECO:0000256" key="10">
    <source>
        <dbReference type="HAMAP-Rule" id="MF_01151"/>
    </source>
</evidence>
<dbReference type="HAMAP" id="MF_01151">
    <property type="entry name" value="GrpE"/>
    <property type="match status" value="1"/>
</dbReference>
<comment type="similarity">
    <text evidence="2 10 11">Belongs to the GrpE family.</text>
</comment>
<evidence type="ECO:0000313" key="13">
    <source>
        <dbReference type="EMBL" id="EFV00520.1"/>
    </source>
</evidence>
<dbReference type="GO" id="GO:0051082">
    <property type="term" value="F:unfolded protein binding"/>
    <property type="evidence" value="ECO:0007669"/>
    <property type="project" value="TreeGrafter"/>
</dbReference>
<dbReference type="OrthoDB" id="9812586at2"/>
<evidence type="ECO:0000256" key="2">
    <source>
        <dbReference type="ARBA" id="ARBA00009054"/>
    </source>
</evidence>
<sequence length="186" mass="20859">MAEEKEPLTQEAEPTTLEAEPTVDTEQTARAETPEAPQEPSKADTAQEENYKDQLMRLRADFDNYKKRTSREKADIAAYTTEGLLKKLLPVVDNLERAQAAAESDEDSQVAEGVRMVFDELMGVLKDEGLEEIEAEGQPFDPNFHHGVAVANDPESDDQVVLNVFQKGYTYKDRVVRAAMVQINQK</sequence>
<dbReference type="SUPFAM" id="SSF51064">
    <property type="entry name" value="Head domain of nucleotide exchange factor GrpE"/>
    <property type="match status" value="1"/>
</dbReference>
<evidence type="ECO:0000256" key="3">
    <source>
        <dbReference type="ARBA" id="ARBA00011738"/>
    </source>
</evidence>
<evidence type="ECO:0000256" key="4">
    <source>
        <dbReference type="ARBA" id="ARBA00022490"/>
    </source>
</evidence>
<dbReference type="InterPro" id="IPR009012">
    <property type="entry name" value="GrpE_head"/>
</dbReference>
<keyword evidence="4 10" id="KW-0963">Cytoplasm</keyword>
<dbReference type="PANTHER" id="PTHR21237:SF23">
    <property type="entry name" value="GRPE PROTEIN HOMOLOG, MITOCHONDRIAL"/>
    <property type="match status" value="1"/>
</dbReference>
<dbReference type="GO" id="GO:0006457">
    <property type="term" value="P:protein folding"/>
    <property type="evidence" value="ECO:0007669"/>
    <property type="project" value="InterPro"/>
</dbReference>
<accession>E6MK01</accession>
<dbReference type="EMBL" id="AEQN01000033">
    <property type="protein sequence ID" value="EFV00520.1"/>
    <property type="molecule type" value="Genomic_DNA"/>
</dbReference>
<dbReference type="RefSeq" id="WP_006599758.1">
    <property type="nucleotide sequence ID" value="NZ_GL622359.1"/>
</dbReference>
<evidence type="ECO:0000256" key="9">
    <source>
        <dbReference type="ARBA" id="ARBA00076414"/>
    </source>
</evidence>
<proteinExistence type="inferred from homology"/>
<dbReference type="AlphaFoldDB" id="E6MK01"/>
<dbReference type="InterPro" id="IPR000740">
    <property type="entry name" value="GrpE"/>
</dbReference>
<evidence type="ECO:0000256" key="6">
    <source>
        <dbReference type="ARBA" id="ARBA00023186"/>
    </source>
</evidence>
<protein>
    <recommendedName>
        <fullName evidence="8 10">Protein GrpE</fullName>
    </recommendedName>
    <alternativeName>
        <fullName evidence="9 10">HSP-70 cofactor</fullName>
    </alternativeName>
</protein>
<dbReference type="GO" id="GO:0051087">
    <property type="term" value="F:protein-folding chaperone binding"/>
    <property type="evidence" value="ECO:0007669"/>
    <property type="project" value="InterPro"/>
</dbReference>
<dbReference type="NCBIfam" id="NF010738">
    <property type="entry name" value="PRK14140.1"/>
    <property type="match status" value="1"/>
</dbReference>
<dbReference type="eggNOG" id="COG0576">
    <property type="taxonomic scope" value="Bacteria"/>
</dbReference>
<feature type="region of interest" description="Disordered" evidence="12">
    <location>
        <begin position="1"/>
        <end position="52"/>
    </location>
</feature>
<comment type="subunit">
    <text evidence="3 10">Homodimer.</text>
</comment>
<feature type="compositionally biased region" description="Low complexity" evidence="12">
    <location>
        <begin position="9"/>
        <end position="22"/>
    </location>
</feature>
<dbReference type="HOGENOM" id="CLU_057217_5_2_9"/>
<dbReference type="STRING" id="887929.HMP0721_2336"/>
<dbReference type="Gene3D" id="2.30.22.10">
    <property type="entry name" value="Head domain of nucleotide exchange factor GrpE"/>
    <property type="match status" value="1"/>
</dbReference>
<dbReference type="GO" id="GO:0000774">
    <property type="term" value="F:adenyl-nucleotide exchange factor activity"/>
    <property type="evidence" value="ECO:0007669"/>
    <property type="project" value="InterPro"/>
</dbReference>
<dbReference type="FunFam" id="2.30.22.10:FF:000001">
    <property type="entry name" value="Protein GrpE"/>
    <property type="match status" value="1"/>
</dbReference>
<evidence type="ECO:0000256" key="11">
    <source>
        <dbReference type="RuleBase" id="RU004478"/>
    </source>
</evidence>
<keyword evidence="5 10" id="KW-0346">Stress response</keyword>
<organism evidence="13 14">
    <name type="scientific">Pseudoramibacter alactolyticus ATCC 23263</name>
    <dbReference type="NCBI Taxonomy" id="887929"/>
    <lineage>
        <taxon>Bacteria</taxon>
        <taxon>Bacillati</taxon>
        <taxon>Bacillota</taxon>
        <taxon>Clostridia</taxon>
        <taxon>Eubacteriales</taxon>
        <taxon>Eubacteriaceae</taxon>
        <taxon>Pseudoramibacter</taxon>
    </lineage>
</organism>
<keyword evidence="6 10" id="KW-0143">Chaperone</keyword>
<evidence type="ECO:0000313" key="14">
    <source>
        <dbReference type="Proteomes" id="UP000004754"/>
    </source>
</evidence>
<evidence type="ECO:0000256" key="12">
    <source>
        <dbReference type="SAM" id="MobiDB-lite"/>
    </source>
</evidence>
<dbReference type="GO" id="GO:0042803">
    <property type="term" value="F:protein homodimerization activity"/>
    <property type="evidence" value="ECO:0007669"/>
    <property type="project" value="InterPro"/>
</dbReference>
<dbReference type="CDD" id="cd00446">
    <property type="entry name" value="GrpE"/>
    <property type="match status" value="1"/>
</dbReference>